<comment type="pathway">
    <text evidence="1">Amino-acid biosynthesis; L-asparagine biosynthesis; L-asparagine from L-aspartate (L-Gln route): step 1/1.</text>
</comment>
<dbReference type="InterPro" id="IPR001962">
    <property type="entry name" value="Asn_synthase"/>
</dbReference>
<keyword evidence="4 9" id="KW-0547">Nucleotide-binding</keyword>
<dbReference type="InterPro" id="IPR017932">
    <property type="entry name" value="GATase_2_dom"/>
</dbReference>
<name>A0AA96JTA3_9BACT</name>
<feature type="binding site" evidence="9">
    <location>
        <position position="100"/>
    </location>
    <ligand>
        <name>L-glutamine</name>
        <dbReference type="ChEBI" id="CHEBI:58359"/>
    </ligand>
</feature>
<evidence type="ECO:0000256" key="10">
    <source>
        <dbReference type="PIRSR" id="PIRSR001589-3"/>
    </source>
</evidence>
<dbReference type="SUPFAM" id="SSF56235">
    <property type="entry name" value="N-terminal nucleophile aminohydrolases (Ntn hydrolases)"/>
    <property type="match status" value="1"/>
</dbReference>
<dbReference type="PROSITE" id="PS51278">
    <property type="entry name" value="GATASE_TYPE_2"/>
    <property type="match status" value="1"/>
</dbReference>
<dbReference type="CDD" id="cd01991">
    <property type="entry name" value="Asn_synthase_B_C"/>
    <property type="match status" value="1"/>
</dbReference>
<evidence type="ECO:0000256" key="9">
    <source>
        <dbReference type="PIRSR" id="PIRSR001589-2"/>
    </source>
</evidence>
<dbReference type="InterPro" id="IPR014729">
    <property type="entry name" value="Rossmann-like_a/b/a_fold"/>
</dbReference>
<evidence type="ECO:0000256" key="4">
    <source>
        <dbReference type="ARBA" id="ARBA00022741"/>
    </source>
</evidence>
<evidence type="ECO:0000313" key="12">
    <source>
        <dbReference type="EMBL" id="WNM58965.1"/>
    </source>
</evidence>
<dbReference type="PIRSF" id="PIRSF001589">
    <property type="entry name" value="Asn_synthetase_glu-h"/>
    <property type="match status" value="1"/>
</dbReference>
<keyword evidence="6 8" id="KW-0315">Glutamine amidotransferase</keyword>
<feature type="active site" description="For GATase activity" evidence="8">
    <location>
        <position position="2"/>
    </location>
</feature>
<keyword evidence="8" id="KW-0061">Asparagine biosynthesis</keyword>
<comment type="similarity">
    <text evidence="2">Belongs to the asparagine synthetase family.</text>
</comment>
<dbReference type="EC" id="6.3.5.4" evidence="3"/>
<dbReference type="SUPFAM" id="SSF52402">
    <property type="entry name" value="Adenine nucleotide alpha hydrolases-like"/>
    <property type="match status" value="1"/>
</dbReference>
<feature type="domain" description="Glutamine amidotransferase type-2" evidence="11">
    <location>
        <begin position="2"/>
        <end position="213"/>
    </location>
</feature>
<keyword evidence="12" id="KW-0436">Ligase</keyword>
<organism evidence="12 13">
    <name type="scientific">Candidatus Nitrospira allomarina</name>
    <dbReference type="NCBI Taxonomy" id="3020900"/>
    <lineage>
        <taxon>Bacteria</taxon>
        <taxon>Pseudomonadati</taxon>
        <taxon>Nitrospirota</taxon>
        <taxon>Nitrospiria</taxon>
        <taxon>Nitrospirales</taxon>
        <taxon>Nitrospiraceae</taxon>
        <taxon>Nitrospira</taxon>
    </lineage>
</organism>
<dbReference type="GO" id="GO:0005524">
    <property type="term" value="F:ATP binding"/>
    <property type="evidence" value="ECO:0007669"/>
    <property type="project" value="UniProtKB-KW"/>
</dbReference>
<comment type="catalytic activity">
    <reaction evidence="7">
        <text>L-aspartate + L-glutamine + ATP + H2O = L-asparagine + L-glutamate + AMP + diphosphate + H(+)</text>
        <dbReference type="Rhea" id="RHEA:12228"/>
        <dbReference type="ChEBI" id="CHEBI:15377"/>
        <dbReference type="ChEBI" id="CHEBI:15378"/>
        <dbReference type="ChEBI" id="CHEBI:29985"/>
        <dbReference type="ChEBI" id="CHEBI:29991"/>
        <dbReference type="ChEBI" id="CHEBI:30616"/>
        <dbReference type="ChEBI" id="CHEBI:33019"/>
        <dbReference type="ChEBI" id="CHEBI:58048"/>
        <dbReference type="ChEBI" id="CHEBI:58359"/>
        <dbReference type="ChEBI" id="CHEBI:456215"/>
        <dbReference type="EC" id="6.3.5.4"/>
    </reaction>
</comment>
<dbReference type="GO" id="GO:0004066">
    <property type="term" value="F:asparagine synthase (glutamine-hydrolyzing) activity"/>
    <property type="evidence" value="ECO:0007669"/>
    <property type="project" value="UniProtKB-EC"/>
</dbReference>
<sequence>MCGLCGVVYSDPKKPVDRDMLHHMTNMMSHRGPDGDGYFVEPGIGLGFRRLRIIDLETGDQPISNEDNSVTVVCNGEIYNYKELRQDLEAAGHRFRTHSDAEVLVHLYEDYGVHCVDFLRGMFGFAIWDSRYRRLMLARDRFGIKPLCYAIKPGALFFGSELKSILASGCIDRQVDAGAMKELFAVGFVQAPKTLLRSIRRLPSAHYLLHENGKIAIQRYWDLSFPSMGEEGFQRSAQEWAQAVREKLEESVRLHLRSDVPLGCYLSSGIDSSAMAGLMSREISDPIHTFSAAFEDPLFNEIGPNRILTDFSGYNLRNHIITCRTADFDLLPDMIWHREDPNISSGGIPHMLLARMAAQQVKVVLTGEGSDEIFGGYPWYRVERLLEPFINLPLSVRQLIANIPFLRKKYSRSSRAFAAHATMDLSRYTQIIDNASHRSYEDLFSDHLRNIPSSFNDSEPHFLLPKDFEGWCRFAQLQYLDINVRLSDFITRTLDAASMAYGLEARVPFLDHEFVELCSRIPSDLKMRGLQEKHILRRALEGVLPAEILKRKKRGLSAPFWPWQGRLPEFVADALSESRLYTKGYFNPQSVRHMLQQHQNGKANFGRELIGVLNIQLWDDLFVQGCRPS</sequence>
<accession>A0AA96JTA3</accession>
<dbReference type="RefSeq" id="WP_312645535.1">
    <property type="nucleotide sequence ID" value="NZ_CP116967.1"/>
</dbReference>
<keyword evidence="5 9" id="KW-0067">ATP-binding</keyword>
<dbReference type="KEGG" id="nall:PP769_04130"/>
<feature type="site" description="Important for beta-aspartyl-AMP intermediate formation" evidence="10">
    <location>
        <position position="368"/>
    </location>
</feature>
<dbReference type="InterPro" id="IPR029055">
    <property type="entry name" value="Ntn_hydrolases_N"/>
</dbReference>
<proteinExistence type="inferred from homology"/>
<evidence type="ECO:0000259" key="11">
    <source>
        <dbReference type="PROSITE" id="PS51278"/>
    </source>
</evidence>
<dbReference type="AlphaFoldDB" id="A0AA96JTA3"/>
<gene>
    <name evidence="12" type="primary">asnB</name>
    <name evidence="12" type="ORF">PP769_04130</name>
</gene>
<dbReference type="GO" id="GO:0006529">
    <property type="term" value="P:asparagine biosynthetic process"/>
    <property type="evidence" value="ECO:0007669"/>
    <property type="project" value="UniProtKB-KW"/>
</dbReference>
<dbReference type="PANTHER" id="PTHR43284">
    <property type="entry name" value="ASPARAGINE SYNTHETASE (GLUTAMINE-HYDROLYZING)"/>
    <property type="match status" value="1"/>
</dbReference>
<evidence type="ECO:0000256" key="6">
    <source>
        <dbReference type="ARBA" id="ARBA00022962"/>
    </source>
</evidence>
<evidence type="ECO:0000256" key="1">
    <source>
        <dbReference type="ARBA" id="ARBA00005187"/>
    </source>
</evidence>
<dbReference type="InterPro" id="IPR051786">
    <property type="entry name" value="ASN_synthetase/amidase"/>
</dbReference>
<dbReference type="Pfam" id="PF13537">
    <property type="entry name" value="GATase_7"/>
    <property type="match status" value="1"/>
</dbReference>
<dbReference type="NCBIfam" id="TIGR01536">
    <property type="entry name" value="asn_synth_AEB"/>
    <property type="match status" value="1"/>
</dbReference>
<dbReference type="Pfam" id="PF00733">
    <property type="entry name" value="Asn_synthase"/>
    <property type="match status" value="1"/>
</dbReference>
<evidence type="ECO:0000256" key="5">
    <source>
        <dbReference type="ARBA" id="ARBA00022840"/>
    </source>
</evidence>
<dbReference type="PANTHER" id="PTHR43284:SF1">
    <property type="entry name" value="ASPARAGINE SYNTHETASE"/>
    <property type="match status" value="1"/>
</dbReference>
<dbReference type="GO" id="GO:0005829">
    <property type="term" value="C:cytosol"/>
    <property type="evidence" value="ECO:0007669"/>
    <property type="project" value="TreeGrafter"/>
</dbReference>
<reference evidence="12 13" key="1">
    <citation type="submission" date="2023-01" db="EMBL/GenBank/DDBJ databases">
        <title>Cultivation and genomic characterization of new, ubiquitous marine nitrite-oxidizing bacteria from the Nitrospirales.</title>
        <authorList>
            <person name="Mueller A.J."/>
            <person name="Daebeler A."/>
            <person name="Herbold C.W."/>
            <person name="Kirkegaard R.H."/>
            <person name="Daims H."/>
        </authorList>
    </citation>
    <scope>NUCLEOTIDE SEQUENCE [LARGE SCALE GENOMIC DNA]</scope>
    <source>
        <strain evidence="12 13">VA</strain>
    </source>
</reference>
<keyword evidence="13" id="KW-1185">Reference proteome</keyword>
<evidence type="ECO:0000256" key="2">
    <source>
        <dbReference type="ARBA" id="ARBA00005752"/>
    </source>
</evidence>
<keyword evidence="8" id="KW-0028">Amino-acid biosynthesis</keyword>
<dbReference type="Gene3D" id="3.60.20.10">
    <property type="entry name" value="Glutamine Phosphoribosylpyrophosphate, subunit 1, domain 1"/>
    <property type="match status" value="1"/>
</dbReference>
<dbReference type="InterPro" id="IPR006426">
    <property type="entry name" value="Asn_synth_AEB"/>
</dbReference>
<evidence type="ECO:0000256" key="7">
    <source>
        <dbReference type="ARBA" id="ARBA00048741"/>
    </source>
</evidence>
<dbReference type="Gene3D" id="3.40.50.620">
    <property type="entry name" value="HUPs"/>
    <property type="match status" value="1"/>
</dbReference>
<dbReference type="InterPro" id="IPR033738">
    <property type="entry name" value="AsnB_N"/>
</dbReference>
<dbReference type="CDD" id="cd00712">
    <property type="entry name" value="AsnB"/>
    <property type="match status" value="1"/>
</dbReference>
<dbReference type="Proteomes" id="UP001302719">
    <property type="component" value="Chromosome"/>
</dbReference>
<evidence type="ECO:0000313" key="13">
    <source>
        <dbReference type="Proteomes" id="UP001302719"/>
    </source>
</evidence>
<evidence type="ECO:0000256" key="3">
    <source>
        <dbReference type="ARBA" id="ARBA00012737"/>
    </source>
</evidence>
<protein>
    <recommendedName>
        <fullName evidence="3">asparagine synthase (glutamine-hydrolyzing)</fullName>
        <ecNumber evidence="3">6.3.5.4</ecNumber>
    </recommendedName>
</protein>
<dbReference type="EMBL" id="CP116967">
    <property type="protein sequence ID" value="WNM58965.1"/>
    <property type="molecule type" value="Genomic_DNA"/>
</dbReference>
<evidence type="ECO:0000256" key="8">
    <source>
        <dbReference type="PIRSR" id="PIRSR001589-1"/>
    </source>
</evidence>